<evidence type="ECO:0000313" key="2">
    <source>
        <dbReference type="EMBL" id="SHK65086.1"/>
    </source>
</evidence>
<gene>
    <name evidence="2" type="ORF">SAMN02745123_02615</name>
</gene>
<dbReference type="InterPro" id="IPR029064">
    <property type="entry name" value="Ribosomal_eL30-like_sf"/>
</dbReference>
<organism evidence="2 3">
    <name type="scientific">Desulforamulus aeronauticus DSM 10349</name>
    <dbReference type="NCBI Taxonomy" id="1121421"/>
    <lineage>
        <taxon>Bacteria</taxon>
        <taxon>Bacillati</taxon>
        <taxon>Bacillota</taxon>
        <taxon>Clostridia</taxon>
        <taxon>Eubacteriales</taxon>
        <taxon>Peptococcaceae</taxon>
        <taxon>Desulforamulus</taxon>
    </lineage>
</organism>
<evidence type="ECO:0000313" key="3">
    <source>
        <dbReference type="Proteomes" id="UP000183997"/>
    </source>
</evidence>
<proteinExistence type="predicted"/>
<evidence type="ECO:0000259" key="1">
    <source>
        <dbReference type="Pfam" id="PF01248"/>
    </source>
</evidence>
<dbReference type="SUPFAM" id="SSF55315">
    <property type="entry name" value="L30e-like"/>
    <property type="match status" value="1"/>
</dbReference>
<dbReference type="STRING" id="1121421.SAMN02745123_02615"/>
<reference evidence="3" key="1">
    <citation type="submission" date="2016-11" db="EMBL/GenBank/DDBJ databases">
        <authorList>
            <person name="Varghese N."/>
            <person name="Submissions S."/>
        </authorList>
    </citation>
    <scope>NUCLEOTIDE SEQUENCE [LARGE SCALE GENOMIC DNA]</scope>
    <source>
        <strain evidence="3">DSM 10349</strain>
    </source>
</reference>
<feature type="domain" description="Ribosomal protein eL8/eL30/eS12/Gadd45" evidence="1">
    <location>
        <begin position="2"/>
        <end position="61"/>
    </location>
</feature>
<dbReference type="InterPro" id="IPR004038">
    <property type="entry name" value="Ribosomal_eL8/eL30/eS12/Gad45"/>
</dbReference>
<protein>
    <submittedName>
        <fullName evidence="2">Ribosomal protein L7Ae/L30e/S12e/Gadd45 family protein</fullName>
    </submittedName>
</protein>
<keyword evidence="3" id="KW-1185">Reference proteome</keyword>
<dbReference type="Proteomes" id="UP000183997">
    <property type="component" value="Unassembled WGS sequence"/>
</dbReference>
<sequence>MSRGKVKLLLIAMNTSERIKKDYLRAAELRSVPVSLVFTKEELGQAMGKSPRASVAILDDNFARGIAGLLEKGEM</sequence>
<keyword evidence="2" id="KW-0687">Ribonucleoprotein</keyword>
<dbReference type="Pfam" id="PF01248">
    <property type="entry name" value="Ribosomal_L7Ae"/>
    <property type="match status" value="1"/>
</dbReference>
<keyword evidence="2" id="KW-0689">Ribosomal protein</keyword>
<dbReference type="AlphaFoldDB" id="A0A1M6U7F9"/>
<dbReference type="EMBL" id="FRAR01000019">
    <property type="protein sequence ID" value="SHK65086.1"/>
    <property type="molecule type" value="Genomic_DNA"/>
</dbReference>
<dbReference type="GO" id="GO:0005840">
    <property type="term" value="C:ribosome"/>
    <property type="evidence" value="ECO:0007669"/>
    <property type="project" value="UniProtKB-KW"/>
</dbReference>
<name>A0A1M6U7F9_9FIRM</name>
<dbReference type="Gene3D" id="3.30.1330.30">
    <property type="match status" value="1"/>
</dbReference>
<accession>A0A1M6U7F9</accession>